<sequence>MGNAAVLGFSGLSLARGFKKRSWPGLDSRDYAIVQGADSAAALLIGGRVVAAAAEERFDGVKHSSSFPVGASQFALETGGIKASQIDLVAHSFSFGPERDFYTGQSDYYQGLYETALDPEVNRAVAEHHLGVDLTGRFRAVPHHLAHAASAYYPSGYGDALVLVSDGLGERHSATVYTAGAGGLETLAEVPAHSSLGLLYGLFTLYLGFAFGDGEYKVMGLAPHGDADGHIGTFLRNWVHLGSDGRYSVPLLLENVHDLDKETYGAALAAIEREFGPRRAPDEPIEQHHKDIAAAIQAVLQRAQLHQLTHFRRETGLTRLCLAGGVALNCAANGVLLRSGLFEDIYVQPASGDDGAALGAAHVAAVEAGDRPRPATGTAYGPVYGPQACERAVAAVPGLAVHRAADDAELARLTARSIADGQIIGWFQGPMEFGPRALGHRSILADPRVAGARERINALVKKRESFRPFAPAVTEGAATTLFEIEPEDVHRFAEMLFVAYVRPEYAERLPAVTHVDGSARVQSVSRGSSPLFWSLIEEFGALTGLPVLLNTSFNVAGQPIVRTPEEAVRTFITAGLDALVLGRLLITRTAAHDRTAT</sequence>
<accession>A0A6N9VKI4</accession>
<dbReference type="Pfam" id="PF16861">
    <property type="entry name" value="Carbam_trans_C"/>
    <property type="match status" value="1"/>
</dbReference>
<dbReference type="InterPro" id="IPR003696">
    <property type="entry name" value="Carbtransf_dom"/>
</dbReference>
<dbReference type="GO" id="GO:0016740">
    <property type="term" value="F:transferase activity"/>
    <property type="evidence" value="ECO:0007669"/>
    <property type="project" value="UniProtKB-KW"/>
</dbReference>
<evidence type="ECO:0000259" key="2">
    <source>
        <dbReference type="Pfam" id="PF02543"/>
    </source>
</evidence>
<dbReference type="Gene3D" id="3.30.420.40">
    <property type="match status" value="2"/>
</dbReference>
<feature type="domain" description="Carbamoyltransferase C-terminal" evidence="3">
    <location>
        <begin position="415"/>
        <end position="588"/>
    </location>
</feature>
<dbReference type="PANTHER" id="PTHR34847">
    <property type="entry name" value="NODULATION PROTEIN U"/>
    <property type="match status" value="1"/>
</dbReference>
<evidence type="ECO:0000259" key="3">
    <source>
        <dbReference type="Pfam" id="PF16861"/>
    </source>
</evidence>
<name>A0A6N9VKI4_STRMI</name>
<organism evidence="4 5">
    <name type="scientific">Streptomyces microflavus</name>
    <name type="common">Streptomyces lipmanii</name>
    <dbReference type="NCBI Taxonomy" id="1919"/>
    <lineage>
        <taxon>Bacteria</taxon>
        <taxon>Bacillati</taxon>
        <taxon>Actinomycetota</taxon>
        <taxon>Actinomycetes</taxon>
        <taxon>Kitasatosporales</taxon>
        <taxon>Streptomycetaceae</taxon>
        <taxon>Streptomyces</taxon>
    </lineage>
</organism>
<dbReference type="Proteomes" id="UP000471648">
    <property type="component" value="Unassembled WGS sequence"/>
</dbReference>
<dbReference type="Pfam" id="PF02543">
    <property type="entry name" value="Carbam_trans_N"/>
    <property type="match status" value="1"/>
</dbReference>
<comment type="similarity">
    <text evidence="1">Belongs to the NodU/CmcH family.</text>
</comment>
<dbReference type="InterPro" id="IPR031730">
    <property type="entry name" value="Carbam_trans_C"/>
</dbReference>
<dbReference type="PANTHER" id="PTHR34847:SF1">
    <property type="entry name" value="NODULATION PROTEIN U"/>
    <property type="match status" value="1"/>
</dbReference>
<dbReference type="InterPro" id="IPR051338">
    <property type="entry name" value="NodU/CmcH_Carbamoyltrnsfr"/>
</dbReference>
<proteinExistence type="inferred from homology"/>
<evidence type="ECO:0000256" key="1">
    <source>
        <dbReference type="ARBA" id="ARBA00006129"/>
    </source>
</evidence>
<gene>
    <name evidence="4" type="ORF">G3I39_41160</name>
</gene>
<dbReference type="InterPro" id="IPR043129">
    <property type="entry name" value="ATPase_NBD"/>
</dbReference>
<dbReference type="InterPro" id="IPR038152">
    <property type="entry name" value="Carbam_trans_C_sf"/>
</dbReference>
<comment type="caution">
    <text evidence="4">The sequence shown here is derived from an EMBL/GenBank/DDBJ whole genome shotgun (WGS) entry which is preliminary data.</text>
</comment>
<evidence type="ECO:0000313" key="5">
    <source>
        <dbReference type="Proteomes" id="UP000471648"/>
    </source>
</evidence>
<feature type="domain" description="Carbamoyltransferase" evidence="2">
    <location>
        <begin position="140"/>
        <end position="361"/>
    </location>
</feature>
<reference evidence="4 5" key="1">
    <citation type="submission" date="2020-01" db="EMBL/GenBank/DDBJ databases">
        <title>Insect and environment-associated Actinomycetes.</title>
        <authorList>
            <person name="Currrie C."/>
            <person name="Chevrette M."/>
            <person name="Carlson C."/>
            <person name="Stubbendieck R."/>
            <person name="Wendt-Pienkowski E."/>
        </authorList>
    </citation>
    <scope>NUCLEOTIDE SEQUENCE [LARGE SCALE GENOMIC DNA]</scope>
    <source>
        <strain evidence="4 5">SID14438</strain>
    </source>
</reference>
<evidence type="ECO:0000313" key="4">
    <source>
        <dbReference type="EMBL" id="NEB73424.1"/>
    </source>
</evidence>
<dbReference type="AlphaFoldDB" id="A0A6N9VKI4"/>
<dbReference type="EMBL" id="JAAGME010001724">
    <property type="protein sequence ID" value="NEB73424.1"/>
    <property type="molecule type" value="Genomic_DNA"/>
</dbReference>
<dbReference type="Gene3D" id="3.90.870.20">
    <property type="entry name" value="Carbamoyltransferase, C-terminal domain"/>
    <property type="match status" value="1"/>
</dbReference>
<protein>
    <submittedName>
        <fullName evidence="4">Carbamoyltransferase</fullName>
    </submittedName>
</protein>
<dbReference type="SUPFAM" id="SSF53067">
    <property type="entry name" value="Actin-like ATPase domain"/>
    <property type="match status" value="1"/>
</dbReference>
<keyword evidence="4" id="KW-0808">Transferase</keyword>